<organism evidence="2">
    <name type="scientific">Spodoptera frugiperda</name>
    <name type="common">Fall armyworm</name>
    <dbReference type="NCBI Taxonomy" id="7108"/>
    <lineage>
        <taxon>Eukaryota</taxon>
        <taxon>Metazoa</taxon>
        <taxon>Ecdysozoa</taxon>
        <taxon>Arthropoda</taxon>
        <taxon>Hexapoda</taxon>
        <taxon>Insecta</taxon>
        <taxon>Pterygota</taxon>
        <taxon>Neoptera</taxon>
        <taxon>Endopterygota</taxon>
        <taxon>Lepidoptera</taxon>
        <taxon>Glossata</taxon>
        <taxon>Ditrysia</taxon>
        <taxon>Noctuoidea</taxon>
        <taxon>Noctuidae</taxon>
        <taxon>Amphipyrinae</taxon>
        <taxon>Spodoptera</taxon>
    </lineage>
</organism>
<name>A0A2H1V1A6_SPOFR</name>
<dbReference type="EMBL" id="ODYU01000228">
    <property type="protein sequence ID" value="SOQ34643.1"/>
    <property type="molecule type" value="Genomic_DNA"/>
</dbReference>
<dbReference type="AlphaFoldDB" id="A0A2H1V1A6"/>
<accession>A0A2H1V1A6</accession>
<gene>
    <name evidence="2" type="ORF">SFRICE_023440</name>
</gene>
<feature type="region of interest" description="Disordered" evidence="1">
    <location>
        <begin position="144"/>
        <end position="180"/>
    </location>
</feature>
<sequence length="230" mass="25971">MKVSAHDLKRFDDILETLPRKWTVGLCISERQLHKSKVSALQERDCERRQREVVRAAQRWVVGAGRRALGERGQQGVARVHSLIADNELQRIVVAGTWGAARRRLDSDRRGAEPTAADAIRSTTEWPLRTADRLRLRGGRRRREVRDLRNPAPPIVASETDGERNREGKEGLRGARTRSSATLTAAPLSTLHNAAWTARDAFAVAREKRSPRRPRRGTPTEFKQLCGDRP</sequence>
<proteinExistence type="predicted"/>
<feature type="region of interest" description="Disordered" evidence="1">
    <location>
        <begin position="205"/>
        <end position="230"/>
    </location>
</feature>
<evidence type="ECO:0000313" key="2">
    <source>
        <dbReference type="EMBL" id="SOQ34643.1"/>
    </source>
</evidence>
<protein>
    <submittedName>
        <fullName evidence="2">SFRICE_023440</fullName>
    </submittedName>
</protein>
<feature type="compositionally biased region" description="Basic and acidic residues" evidence="1">
    <location>
        <begin position="161"/>
        <end position="173"/>
    </location>
</feature>
<reference evidence="2" key="1">
    <citation type="submission" date="2016-07" db="EMBL/GenBank/DDBJ databases">
        <authorList>
            <person name="Bretaudeau A."/>
        </authorList>
    </citation>
    <scope>NUCLEOTIDE SEQUENCE</scope>
    <source>
        <strain evidence="2">Rice</strain>
        <tissue evidence="2">Whole body</tissue>
    </source>
</reference>
<evidence type="ECO:0000256" key="1">
    <source>
        <dbReference type="SAM" id="MobiDB-lite"/>
    </source>
</evidence>